<evidence type="ECO:0000256" key="3">
    <source>
        <dbReference type="ARBA" id="ARBA00023004"/>
    </source>
</evidence>
<organism evidence="7 8">
    <name type="scientific">Nonomuraea solani</name>
    <dbReference type="NCBI Taxonomy" id="1144553"/>
    <lineage>
        <taxon>Bacteria</taxon>
        <taxon>Bacillati</taxon>
        <taxon>Actinomycetota</taxon>
        <taxon>Actinomycetes</taxon>
        <taxon>Streptosporangiales</taxon>
        <taxon>Streptosporangiaceae</taxon>
        <taxon>Nonomuraea</taxon>
    </lineage>
</organism>
<dbReference type="GO" id="GO:0051213">
    <property type="term" value="F:dioxygenase activity"/>
    <property type="evidence" value="ECO:0007669"/>
    <property type="project" value="UniProtKB-KW"/>
</dbReference>
<evidence type="ECO:0000256" key="1">
    <source>
        <dbReference type="ARBA" id="ARBA00001954"/>
    </source>
</evidence>
<dbReference type="Pfam" id="PF02668">
    <property type="entry name" value="TauD"/>
    <property type="match status" value="1"/>
</dbReference>
<dbReference type="SUPFAM" id="SSF51197">
    <property type="entry name" value="Clavaminate synthase-like"/>
    <property type="match status" value="1"/>
</dbReference>
<comment type="cofactor">
    <cofactor evidence="1">
        <name>Fe(2+)</name>
        <dbReference type="ChEBI" id="CHEBI:29033"/>
    </cofactor>
</comment>
<keyword evidence="8" id="KW-1185">Reference proteome</keyword>
<dbReference type="PANTHER" id="PTHR10696">
    <property type="entry name" value="GAMMA-BUTYROBETAINE HYDROXYLASE-RELATED"/>
    <property type="match status" value="1"/>
</dbReference>
<feature type="domain" description="TauD/TfdA-like" evidence="6">
    <location>
        <begin position="77"/>
        <end position="327"/>
    </location>
</feature>
<dbReference type="PANTHER" id="PTHR10696:SF56">
    <property type="entry name" value="TAUD_TFDA-LIKE DOMAIN-CONTAINING PROTEIN"/>
    <property type="match status" value="1"/>
</dbReference>
<evidence type="ECO:0000256" key="2">
    <source>
        <dbReference type="ARBA" id="ARBA00023002"/>
    </source>
</evidence>
<dbReference type="InterPro" id="IPR050411">
    <property type="entry name" value="AlphaKG_dependent_hydroxylases"/>
</dbReference>
<protein>
    <submittedName>
        <fullName evidence="7">Taurine catabolism dioxygenase TauD, TfdA family</fullName>
    </submittedName>
</protein>
<sequence length="358" mass="38523">MGEGLPLSAMTGCAGLPVEGGWTGRKVVGVMVVAQVTGPGEWLADEVRGRDEWKVWLTEEHRREVLAAVRAAGPSPAEVSEEGFRLPALGPVLREVRAELVGGRGFVLVRGVPVEEMSEHECAVAALGLGCHVGGVVAQGETLLKHVRDTGADPARARSFEHSGRLGYHSDPSDVVALLCVRPAMSGGASAIVGSVAVHNEVARTRPDLAEVLYQPWWHDRRTGDGPDSFYAQPICVARDGGGLSMAYGPDYLRSAQRGAEVPPFSAAQREVMELLDRLTNDARFALTMELRTGDMQFLNNHVVLHSRTAYADHPDPARRRHLLRLWLATGRGEVQPSARSARSSSAASTRSLSPVVR</sequence>
<reference evidence="7 8" key="1">
    <citation type="submission" date="2016-10" db="EMBL/GenBank/DDBJ databases">
        <authorList>
            <person name="de Groot N.N."/>
        </authorList>
    </citation>
    <scope>NUCLEOTIDE SEQUENCE [LARGE SCALE GENOMIC DNA]</scope>
    <source>
        <strain evidence="7 8">CGMCC 4.7037</strain>
    </source>
</reference>
<evidence type="ECO:0000256" key="5">
    <source>
        <dbReference type="SAM" id="MobiDB-lite"/>
    </source>
</evidence>
<dbReference type="InterPro" id="IPR042098">
    <property type="entry name" value="TauD-like_sf"/>
</dbReference>
<feature type="region of interest" description="Disordered" evidence="5">
    <location>
        <begin position="335"/>
        <end position="358"/>
    </location>
</feature>
<name>A0A1H6EX76_9ACTN</name>
<dbReference type="GO" id="GO:0017000">
    <property type="term" value="P:antibiotic biosynthetic process"/>
    <property type="evidence" value="ECO:0007669"/>
    <property type="project" value="UniProtKB-KW"/>
</dbReference>
<evidence type="ECO:0000259" key="6">
    <source>
        <dbReference type="Pfam" id="PF02668"/>
    </source>
</evidence>
<dbReference type="EMBL" id="FNVT01000019">
    <property type="protein sequence ID" value="SEH01264.1"/>
    <property type="molecule type" value="Genomic_DNA"/>
</dbReference>
<keyword evidence="7" id="KW-0223">Dioxygenase</keyword>
<dbReference type="AlphaFoldDB" id="A0A1H6EX76"/>
<keyword evidence="3" id="KW-0408">Iron</keyword>
<evidence type="ECO:0000256" key="4">
    <source>
        <dbReference type="ARBA" id="ARBA00023194"/>
    </source>
</evidence>
<accession>A0A1H6EX76</accession>
<keyword evidence="4" id="KW-0045">Antibiotic biosynthesis</keyword>
<dbReference type="Proteomes" id="UP000236732">
    <property type="component" value="Unassembled WGS sequence"/>
</dbReference>
<proteinExistence type="predicted"/>
<evidence type="ECO:0000313" key="8">
    <source>
        <dbReference type="Proteomes" id="UP000236732"/>
    </source>
</evidence>
<feature type="compositionally biased region" description="Low complexity" evidence="5">
    <location>
        <begin position="338"/>
        <end position="358"/>
    </location>
</feature>
<evidence type="ECO:0000313" key="7">
    <source>
        <dbReference type="EMBL" id="SEH01264.1"/>
    </source>
</evidence>
<dbReference type="Gene3D" id="3.60.130.10">
    <property type="entry name" value="Clavaminate synthase-like"/>
    <property type="match status" value="1"/>
</dbReference>
<gene>
    <name evidence="7" type="ORF">SAMN05444920_119194</name>
</gene>
<keyword evidence="2" id="KW-0560">Oxidoreductase</keyword>
<dbReference type="InterPro" id="IPR003819">
    <property type="entry name" value="TauD/TfdA-like"/>
</dbReference>